<proteinExistence type="predicted"/>
<feature type="region of interest" description="Disordered" evidence="5">
    <location>
        <begin position="23"/>
        <end position="45"/>
    </location>
</feature>
<sequence length="1134" mass="126948">MSVGIPGRGCSLKGHFPKRKDATLPKSFIQTGPSSFTSRLNGASPARSPVKFCLYTAHSIVASTSMSSVAMMNRPFQNYDPSTKSFRPSLSNKSRSRASRGKRPDGMRSNFVSRPSPELSEQSVDFSDDGFQPSEQLSATAGVIDLTRTHIVPPPEQYGNPVIQNHTGDFSCQEKQNDKYVADDRSMELAPPCLTNAPKQRDELSTSDAQISSFTVSGDDNCFHTNGARHRVSPIAKLKEIHVHMSNGDQSAAHIDSSVHEAGRLDSQSLPTNTARSNVALVENNAGHGLTATGDHDVTVLAPVRNENDVWESPVKTDEDQLMVDMDNNANAQISKSIRRTSTGSKRGRPVEAVANEEWEITELLGKEVMQGKVHYLVRWQPTLVPEDEINAPELIELQEIVLAFLRVAQILPAAELLPARTGRGTLRSDLLRLELALLSDNFDFNPLKPLLRLALADEPHDALIWRQVYGAVVESTPPPRPTVSSLQQTPWLRNTSSFANSSEHRKHVDRVLKEELGHMHVGLHNFYDTYFGGVVELETASRAFFEQCLKGGGEPQFEDGWEGWPRDANQDDVLSWFAGFNEKLAAFADGLQPISTRRCGRRPLATPNEPIDGSVGRRKMDIGFIADAQARKDSRYHWSQILVPGELKSNPSADKASEAWLDLGRYAREVLAAQDTRRFVLGFTICGSLMRIWAFDRVGGIASEQFDINKDGYRFVFTVLGFLWMSEEELGFDPTILTANHERFIEIERNGSRERVIIDEVMLRARCIAGRATTCWKAHPEGRPGMPLVIKDSWQYPERDQEGDLLYEVTDKGVVNVARHYYHETVQICEADDDIWNNVRRGLDITTATNYRPRRLVLPSDVPTTDVPRKGRASTGRKRPSSPTNSPLPPSKRSCSVSPTKASGGLPNRVHRRIIIRDYGKPIYKATSRAALLTALAGCIDGHNGLREAGILHRDISINNLLINEDKDNPSWPSFLIDLDLAIRAERGSASGTDGKTGTRAFMAIGALLGEQHSFMHDLESFFWVLFWICIHYDMNGRDVGPTEFDSWNYENDDGLAEKKKGVIADEEDFLHKAEKNFSPYYRSLIPWVNRLRRRVFPNGRRWKKQEPELYPSMKKILSDARKDPEVLMDGYV</sequence>
<feature type="compositionally biased region" description="Polar residues" evidence="5">
    <location>
        <begin position="28"/>
        <end position="41"/>
    </location>
</feature>
<protein>
    <recommendedName>
        <fullName evidence="2">non-specific serine/threonine protein kinase</fullName>
        <ecNumber evidence="2">2.7.11.1</ecNumber>
    </recommendedName>
</protein>
<feature type="domain" description="Fungal-type protein kinase" evidence="6">
    <location>
        <begin position="620"/>
        <end position="1031"/>
    </location>
</feature>
<feature type="compositionally biased region" description="Basic residues" evidence="5">
    <location>
        <begin position="871"/>
        <end position="881"/>
    </location>
</feature>
<dbReference type="EMBL" id="CVQH01020863">
    <property type="protein sequence ID" value="CRK28844.1"/>
    <property type="molecule type" value="Genomic_DNA"/>
</dbReference>
<dbReference type="STRING" id="100787.A0A0G4M3I8"/>
<evidence type="ECO:0000256" key="5">
    <source>
        <dbReference type="SAM" id="MobiDB-lite"/>
    </source>
</evidence>
<evidence type="ECO:0000313" key="7">
    <source>
        <dbReference type="EMBL" id="CRK28844.1"/>
    </source>
</evidence>
<name>A0A0G4M3I8_VERLO</name>
<dbReference type="Proteomes" id="UP000044602">
    <property type="component" value="Unassembled WGS sequence"/>
</dbReference>
<dbReference type="SUPFAM" id="SSF56112">
    <property type="entry name" value="Protein kinase-like (PK-like)"/>
    <property type="match status" value="1"/>
</dbReference>
<feature type="region of interest" description="Disordered" evidence="5">
    <location>
        <begin position="79"/>
        <end position="134"/>
    </location>
</feature>
<organism evidence="7 8">
    <name type="scientific">Verticillium longisporum</name>
    <name type="common">Verticillium dahliae var. longisporum</name>
    <dbReference type="NCBI Taxonomy" id="100787"/>
    <lineage>
        <taxon>Eukaryota</taxon>
        <taxon>Fungi</taxon>
        <taxon>Dikarya</taxon>
        <taxon>Ascomycota</taxon>
        <taxon>Pezizomycotina</taxon>
        <taxon>Sordariomycetes</taxon>
        <taxon>Hypocreomycetidae</taxon>
        <taxon>Glomerellales</taxon>
        <taxon>Plectosphaerellaceae</taxon>
        <taxon>Verticillium</taxon>
    </lineage>
</organism>
<evidence type="ECO:0000259" key="6">
    <source>
        <dbReference type="Pfam" id="PF17667"/>
    </source>
</evidence>
<reference evidence="7 8" key="1">
    <citation type="submission" date="2015-05" db="EMBL/GenBank/DDBJ databases">
        <authorList>
            <person name="Wang D.B."/>
            <person name="Wang M."/>
        </authorList>
    </citation>
    <scope>NUCLEOTIDE SEQUENCE [LARGE SCALE GENOMIC DNA]</scope>
    <source>
        <strain evidence="7">VL1</strain>
    </source>
</reference>
<dbReference type="Pfam" id="PF17667">
    <property type="entry name" value="Pkinase_fungal"/>
    <property type="match status" value="1"/>
</dbReference>
<comment type="catalytic activity">
    <reaction evidence="3">
        <text>L-threonyl-[protein] + ATP = O-phospho-L-threonyl-[protein] + ADP + H(+)</text>
        <dbReference type="Rhea" id="RHEA:46608"/>
        <dbReference type="Rhea" id="RHEA-COMP:11060"/>
        <dbReference type="Rhea" id="RHEA-COMP:11605"/>
        <dbReference type="ChEBI" id="CHEBI:15378"/>
        <dbReference type="ChEBI" id="CHEBI:30013"/>
        <dbReference type="ChEBI" id="CHEBI:30616"/>
        <dbReference type="ChEBI" id="CHEBI:61977"/>
        <dbReference type="ChEBI" id="CHEBI:456216"/>
        <dbReference type="EC" id="2.7.11.1"/>
    </reaction>
</comment>
<dbReference type="CDD" id="cd00024">
    <property type="entry name" value="CD_CSD"/>
    <property type="match status" value="1"/>
</dbReference>
<feature type="region of interest" description="Disordered" evidence="5">
    <location>
        <begin position="857"/>
        <end position="907"/>
    </location>
</feature>
<accession>A0A0G4M3I8</accession>
<dbReference type="AlphaFoldDB" id="A0A0G4M3I8"/>
<keyword evidence="8" id="KW-1185">Reference proteome</keyword>
<dbReference type="GO" id="GO:0004674">
    <property type="term" value="F:protein serine/threonine kinase activity"/>
    <property type="evidence" value="ECO:0007669"/>
    <property type="project" value="UniProtKB-EC"/>
</dbReference>
<feature type="compositionally biased region" description="Polar residues" evidence="5">
    <location>
        <begin position="79"/>
        <end position="93"/>
    </location>
</feature>
<dbReference type="Gene3D" id="1.10.510.10">
    <property type="entry name" value="Transferase(Phosphotransferase) domain 1"/>
    <property type="match status" value="1"/>
</dbReference>
<evidence type="ECO:0000256" key="2">
    <source>
        <dbReference type="ARBA" id="ARBA00012513"/>
    </source>
</evidence>
<dbReference type="PROSITE" id="PS00109">
    <property type="entry name" value="PROTEIN_KINASE_TYR"/>
    <property type="match status" value="1"/>
</dbReference>
<comment type="catalytic activity">
    <reaction evidence="4">
        <text>L-seryl-[protein] + ATP = O-phospho-L-seryl-[protein] + ADP + H(+)</text>
        <dbReference type="Rhea" id="RHEA:17989"/>
        <dbReference type="Rhea" id="RHEA-COMP:9863"/>
        <dbReference type="Rhea" id="RHEA-COMP:11604"/>
        <dbReference type="ChEBI" id="CHEBI:15378"/>
        <dbReference type="ChEBI" id="CHEBI:29999"/>
        <dbReference type="ChEBI" id="CHEBI:30616"/>
        <dbReference type="ChEBI" id="CHEBI:83421"/>
        <dbReference type="ChEBI" id="CHEBI:456216"/>
        <dbReference type="EC" id="2.7.11.1"/>
    </reaction>
</comment>
<dbReference type="PANTHER" id="PTHR38248">
    <property type="entry name" value="FUNK1 6"/>
    <property type="match status" value="1"/>
</dbReference>
<evidence type="ECO:0000256" key="4">
    <source>
        <dbReference type="ARBA" id="ARBA00048679"/>
    </source>
</evidence>
<evidence type="ECO:0000256" key="1">
    <source>
        <dbReference type="ARBA" id="ARBA00011353"/>
    </source>
</evidence>
<dbReference type="InterPro" id="IPR011009">
    <property type="entry name" value="Kinase-like_dom_sf"/>
</dbReference>
<dbReference type="InterPro" id="IPR040976">
    <property type="entry name" value="Pkinase_fungal"/>
</dbReference>
<dbReference type="InterPro" id="IPR008266">
    <property type="entry name" value="Tyr_kinase_AS"/>
</dbReference>
<dbReference type="InterPro" id="IPR016197">
    <property type="entry name" value="Chromo-like_dom_sf"/>
</dbReference>
<comment type="subunit">
    <text evidence="1">Component of the NuA4 histone acetyltransferase complex.</text>
</comment>
<evidence type="ECO:0000256" key="3">
    <source>
        <dbReference type="ARBA" id="ARBA00047899"/>
    </source>
</evidence>
<gene>
    <name evidence="7" type="ORF">BN1708_015336</name>
</gene>
<dbReference type="PANTHER" id="PTHR38248:SF2">
    <property type="entry name" value="FUNK1 11"/>
    <property type="match status" value="1"/>
</dbReference>
<evidence type="ECO:0000313" key="8">
    <source>
        <dbReference type="Proteomes" id="UP000044602"/>
    </source>
</evidence>
<dbReference type="EC" id="2.7.11.1" evidence="2"/>
<dbReference type="SUPFAM" id="SSF54160">
    <property type="entry name" value="Chromo domain-like"/>
    <property type="match status" value="1"/>
</dbReference>